<dbReference type="PROSITE" id="PS50110">
    <property type="entry name" value="RESPONSE_REGULATORY"/>
    <property type="match status" value="1"/>
</dbReference>
<evidence type="ECO:0000256" key="2">
    <source>
        <dbReference type="ARBA" id="ARBA00022490"/>
    </source>
</evidence>
<dbReference type="GO" id="GO:0003700">
    <property type="term" value="F:DNA-binding transcription factor activity"/>
    <property type="evidence" value="ECO:0007669"/>
    <property type="project" value="InterPro"/>
</dbReference>
<evidence type="ECO:0000259" key="9">
    <source>
        <dbReference type="PROSITE" id="PS01124"/>
    </source>
</evidence>
<sequence length="430" mass="49232">MYKLMIVDDEYMILEGMKRLVDYTALGIELVHTADSSLEALNYASEHQVDIVLTDISMPELTGLELIASLKEQSSEMDFIIMSGFQEFDYARQAVSLGVKDYLVKPINKNDLRNLLEQIVAQRTKKSQQAQAFLRGDDVSIQELKENLQVSSLYIVASRDPLPDALVSVVRHIEQNALFVSLCSTVPQTYVYQEEVLATTTMYRVKETIKASLFYEHSVATSDGEMPVYKDFYPLVQTGDIQGVLDRLPLLEDAFAKACPPVHLTRQFFIQLMVDVYQQLNRMSNDDIEPLYTGAKQSQTLSELVAEVDKRLRELITQHKYNSHVGQILEIIRQEYHKELTLKSVSERLFLNAVYLGQIIKKETGASFSELLNQERIRIAQGLLLSTNANIEDICFQVGYTNIGYFYKIFKRICGESPKSYREQIRNRKD</sequence>
<protein>
    <submittedName>
        <fullName evidence="11">DNA-binding response regulator</fullName>
    </submittedName>
</protein>
<name>A0A3L9DZR1_9STRE</name>
<evidence type="ECO:0000256" key="1">
    <source>
        <dbReference type="ARBA" id="ARBA00004496"/>
    </source>
</evidence>
<reference evidence="11 12" key="1">
    <citation type="submission" date="2018-10" db="EMBL/GenBank/DDBJ databases">
        <title>Streptococcus hillyeri sp. nov., isolated from equine tracheal sample.</title>
        <authorList>
            <person name="Macfadyen A.C."/>
            <person name="Waller A."/>
            <person name="Paterson G.K."/>
        </authorList>
    </citation>
    <scope>NUCLEOTIDE SEQUENCE [LARGE SCALE GENOMIC DNA]</scope>
    <source>
        <strain evidence="11 12">28462</strain>
    </source>
</reference>
<dbReference type="Gene3D" id="3.40.50.2300">
    <property type="match status" value="1"/>
</dbReference>
<keyword evidence="5" id="KW-0805">Transcription regulation</keyword>
<proteinExistence type="predicted"/>
<evidence type="ECO:0000256" key="5">
    <source>
        <dbReference type="ARBA" id="ARBA00023015"/>
    </source>
</evidence>
<dbReference type="InterPro" id="IPR001789">
    <property type="entry name" value="Sig_transdc_resp-reg_receiver"/>
</dbReference>
<dbReference type="InterPro" id="IPR009057">
    <property type="entry name" value="Homeodomain-like_sf"/>
</dbReference>
<dbReference type="GO" id="GO:0043565">
    <property type="term" value="F:sequence-specific DNA binding"/>
    <property type="evidence" value="ECO:0007669"/>
    <property type="project" value="InterPro"/>
</dbReference>
<dbReference type="InterPro" id="IPR018060">
    <property type="entry name" value="HTH_AraC"/>
</dbReference>
<dbReference type="PANTHER" id="PTHR42713">
    <property type="entry name" value="HISTIDINE KINASE-RELATED"/>
    <property type="match status" value="1"/>
</dbReference>
<dbReference type="PRINTS" id="PR00032">
    <property type="entry name" value="HTHARAC"/>
</dbReference>
<evidence type="ECO:0000256" key="6">
    <source>
        <dbReference type="ARBA" id="ARBA00023125"/>
    </source>
</evidence>
<dbReference type="InterPro" id="IPR018062">
    <property type="entry name" value="HTH_AraC-typ_CS"/>
</dbReference>
<dbReference type="OrthoDB" id="342399at2"/>
<comment type="subcellular location">
    <subcellularLocation>
        <location evidence="1">Cytoplasm</location>
    </subcellularLocation>
</comment>
<feature type="modified residue" description="4-aspartylphosphate" evidence="8">
    <location>
        <position position="55"/>
    </location>
</feature>
<dbReference type="PROSITE" id="PS00041">
    <property type="entry name" value="HTH_ARAC_FAMILY_1"/>
    <property type="match status" value="1"/>
</dbReference>
<evidence type="ECO:0000256" key="7">
    <source>
        <dbReference type="ARBA" id="ARBA00023163"/>
    </source>
</evidence>
<dbReference type="SMART" id="SM00342">
    <property type="entry name" value="HTH_ARAC"/>
    <property type="match status" value="1"/>
</dbReference>
<dbReference type="Proteomes" id="UP000279194">
    <property type="component" value="Unassembled WGS sequence"/>
</dbReference>
<evidence type="ECO:0000256" key="3">
    <source>
        <dbReference type="ARBA" id="ARBA00022553"/>
    </source>
</evidence>
<dbReference type="PROSITE" id="PS01124">
    <property type="entry name" value="HTH_ARAC_FAMILY_2"/>
    <property type="match status" value="1"/>
</dbReference>
<evidence type="ECO:0000256" key="4">
    <source>
        <dbReference type="ARBA" id="ARBA00023012"/>
    </source>
</evidence>
<evidence type="ECO:0000313" key="11">
    <source>
        <dbReference type="EMBL" id="RLY05347.1"/>
    </source>
</evidence>
<comment type="caution">
    <text evidence="11">The sequence shown here is derived from an EMBL/GenBank/DDBJ whole genome shotgun (WGS) entry which is preliminary data.</text>
</comment>
<evidence type="ECO:0000313" key="12">
    <source>
        <dbReference type="Proteomes" id="UP000279194"/>
    </source>
</evidence>
<keyword evidence="7" id="KW-0804">Transcription</keyword>
<evidence type="ECO:0000259" key="10">
    <source>
        <dbReference type="PROSITE" id="PS50110"/>
    </source>
</evidence>
<dbReference type="PANTHER" id="PTHR42713:SF3">
    <property type="entry name" value="TRANSCRIPTIONAL REGULATORY PROTEIN HPTR"/>
    <property type="match status" value="1"/>
</dbReference>
<dbReference type="GO" id="GO:0005737">
    <property type="term" value="C:cytoplasm"/>
    <property type="evidence" value="ECO:0007669"/>
    <property type="project" value="UniProtKB-SubCell"/>
</dbReference>
<dbReference type="Pfam" id="PF00072">
    <property type="entry name" value="Response_reg"/>
    <property type="match status" value="1"/>
</dbReference>
<evidence type="ECO:0000256" key="8">
    <source>
        <dbReference type="PROSITE-ProRule" id="PRU00169"/>
    </source>
</evidence>
<accession>A0A3L9DZR1</accession>
<keyword evidence="3 8" id="KW-0597">Phosphoprotein</keyword>
<dbReference type="InterPro" id="IPR020449">
    <property type="entry name" value="Tscrpt_reg_AraC-type_HTH"/>
</dbReference>
<feature type="domain" description="Response regulatory" evidence="10">
    <location>
        <begin position="3"/>
        <end position="120"/>
    </location>
</feature>
<dbReference type="Gene3D" id="1.10.10.60">
    <property type="entry name" value="Homeodomain-like"/>
    <property type="match status" value="2"/>
</dbReference>
<dbReference type="SMART" id="SM00448">
    <property type="entry name" value="REC"/>
    <property type="match status" value="1"/>
</dbReference>
<dbReference type="EMBL" id="RCVM01000001">
    <property type="protein sequence ID" value="RLY05347.1"/>
    <property type="molecule type" value="Genomic_DNA"/>
</dbReference>
<gene>
    <name evidence="11" type="ORF">EAF07_01220</name>
</gene>
<keyword evidence="6 11" id="KW-0238">DNA-binding</keyword>
<organism evidence="11 12">
    <name type="scientific">Streptococcus hillyeri</name>
    <dbReference type="NCBI Taxonomy" id="2282420"/>
    <lineage>
        <taxon>Bacteria</taxon>
        <taxon>Bacillati</taxon>
        <taxon>Bacillota</taxon>
        <taxon>Bacilli</taxon>
        <taxon>Lactobacillales</taxon>
        <taxon>Streptococcaceae</taxon>
        <taxon>Streptococcus</taxon>
    </lineage>
</organism>
<dbReference type="AlphaFoldDB" id="A0A3L9DZR1"/>
<dbReference type="InterPro" id="IPR011006">
    <property type="entry name" value="CheY-like_superfamily"/>
</dbReference>
<dbReference type="SUPFAM" id="SSF52172">
    <property type="entry name" value="CheY-like"/>
    <property type="match status" value="1"/>
</dbReference>
<dbReference type="CDD" id="cd17536">
    <property type="entry name" value="REC_YesN-like"/>
    <property type="match status" value="1"/>
</dbReference>
<feature type="domain" description="HTH araC/xylS-type" evidence="9">
    <location>
        <begin position="326"/>
        <end position="424"/>
    </location>
</feature>
<dbReference type="RefSeq" id="WP_121834472.1">
    <property type="nucleotide sequence ID" value="NZ_CP163513.1"/>
</dbReference>
<keyword evidence="2" id="KW-0963">Cytoplasm</keyword>
<dbReference type="GO" id="GO:0000160">
    <property type="term" value="P:phosphorelay signal transduction system"/>
    <property type="evidence" value="ECO:0007669"/>
    <property type="project" value="UniProtKB-KW"/>
</dbReference>
<dbReference type="SUPFAM" id="SSF46689">
    <property type="entry name" value="Homeodomain-like"/>
    <property type="match status" value="1"/>
</dbReference>
<dbReference type="InterPro" id="IPR051552">
    <property type="entry name" value="HptR"/>
</dbReference>
<keyword evidence="12" id="KW-1185">Reference proteome</keyword>
<keyword evidence="4" id="KW-0902">Two-component regulatory system</keyword>
<dbReference type="Pfam" id="PF12833">
    <property type="entry name" value="HTH_18"/>
    <property type="match status" value="1"/>
</dbReference>